<keyword evidence="3" id="KW-1185">Reference proteome</keyword>
<keyword evidence="1" id="KW-0472">Membrane</keyword>
<gene>
    <name evidence="2" type="ORF">PPROV_000173600</name>
</gene>
<evidence type="ECO:0000256" key="1">
    <source>
        <dbReference type="SAM" id="Phobius"/>
    </source>
</evidence>
<dbReference type="Proteomes" id="UP000660262">
    <property type="component" value="Unassembled WGS sequence"/>
</dbReference>
<reference evidence="2" key="1">
    <citation type="submission" date="2020-10" db="EMBL/GenBank/DDBJ databases">
        <title>Unveiling of a novel bifunctional photoreceptor, Dualchrome1, isolated from a cosmopolitan green alga.</title>
        <authorList>
            <person name="Suzuki S."/>
            <person name="Kawachi M."/>
        </authorList>
    </citation>
    <scope>NUCLEOTIDE SEQUENCE</scope>
    <source>
        <strain evidence="2">NIES 2893</strain>
    </source>
</reference>
<protein>
    <submittedName>
        <fullName evidence="2">Uncharacterized protein</fullName>
    </submittedName>
</protein>
<comment type="caution">
    <text evidence="2">The sequence shown here is derived from an EMBL/GenBank/DDBJ whole genome shotgun (WGS) entry which is preliminary data.</text>
</comment>
<organism evidence="2 3">
    <name type="scientific">Pycnococcus provasolii</name>
    <dbReference type="NCBI Taxonomy" id="41880"/>
    <lineage>
        <taxon>Eukaryota</taxon>
        <taxon>Viridiplantae</taxon>
        <taxon>Chlorophyta</taxon>
        <taxon>Pseudoscourfieldiophyceae</taxon>
        <taxon>Pseudoscourfieldiales</taxon>
        <taxon>Pycnococcaceae</taxon>
        <taxon>Pycnococcus</taxon>
    </lineage>
</organism>
<evidence type="ECO:0000313" key="2">
    <source>
        <dbReference type="EMBL" id="GHP02981.1"/>
    </source>
</evidence>
<proteinExistence type="predicted"/>
<dbReference type="EMBL" id="BNJQ01000004">
    <property type="protein sequence ID" value="GHP02981.1"/>
    <property type="molecule type" value="Genomic_DNA"/>
</dbReference>
<dbReference type="AlphaFoldDB" id="A0A830HBL5"/>
<keyword evidence="1" id="KW-0812">Transmembrane</keyword>
<keyword evidence="1" id="KW-1133">Transmembrane helix</keyword>
<name>A0A830HBL5_9CHLO</name>
<accession>A0A830HBL5</accession>
<feature type="transmembrane region" description="Helical" evidence="1">
    <location>
        <begin position="23"/>
        <end position="42"/>
    </location>
</feature>
<sequence>MHTTHDDAATMADGSSLTNRRRWLIIAVAGAFALFSALAHVARPRATPYRNQFMQATSLDDATLKRIRKRASLNAFDAEYDKHGTRLFRRWNDAWTLNGTVSENINQLDREQFWLRNVPSPPPPYSPNGGKSSELFIRGYGSRVWRKVSQEELNGRGDGT</sequence>
<evidence type="ECO:0000313" key="3">
    <source>
        <dbReference type="Proteomes" id="UP000660262"/>
    </source>
</evidence>